<keyword evidence="3" id="KW-1185">Reference proteome</keyword>
<gene>
    <name evidence="2" type="ORF">CBF30_01275</name>
</gene>
<protein>
    <recommendedName>
        <fullName evidence="4">Phosphatidylglycerol lysyltransferase</fullName>
    </recommendedName>
</protein>
<feature type="transmembrane region" description="Helical" evidence="1">
    <location>
        <begin position="117"/>
        <end position="143"/>
    </location>
</feature>
<keyword evidence="1" id="KW-0472">Membrane</keyword>
<evidence type="ECO:0000313" key="2">
    <source>
        <dbReference type="EMBL" id="RSU07899.1"/>
    </source>
</evidence>
<feature type="transmembrane region" description="Helical" evidence="1">
    <location>
        <begin position="237"/>
        <end position="259"/>
    </location>
</feature>
<feature type="transmembrane region" description="Helical" evidence="1">
    <location>
        <begin position="7"/>
        <end position="25"/>
    </location>
</feature>
<dbReference type="Proteomes" id="UP000288669">
    <property type="component" value="Unassembled WGS sequence"/>
</dbReference>
<keyword evidence="1" id="KW-0812">Transmembrane</keyword>
<reference evidence="2 3" key="1">
    <citation type="submission" date="2017-05" db="EMBL/GenBank/DDBJ databases">
        <title>Vagococcus spp. assemblies.</title>
        <authorList>
            <person name="Gulvik C.A."/>
        </authorList>
    </citation>
    <scope>NUCLEOTIDE SEQUENCE [LARGE SCALE GENOMIC DNA]</scope>
    <source>
        <strain evidence="2 3">DSM 24756</strain>
    </source>
</reference>
<accession>A0A430AIF5</accession>
<feature type="transmembrane region" description="Helical" evidence="1">
    <location>
        <begin position="45"/>
        <end position="65"/>
    </location>
</feature>
<feature type="transmembrane region" description="Helical" evidence="1">
    <location>
        <begin position="155"/>
        <end position="175"/>
    </location>
</feature>
<sequence length="310" mass="34634">MNINLKKIVKIVGNIITLLAIYFVFKKLLGSNVDYSTLFTSKNFLPILIITLLQTLIVYTNCFPWKTIVSTLAHKKISFNEAVTVYTKSNILKYLPGNVFQYVGRNELATKKKISHVAVATSTLIDILLNILGAIIVSAIFLSNYLIKFVAQNKTVIFLVGSLFVISMLILFLLFKTKLYSYAQKKGITFSKQLFSTFLFCLLYYVVILFFSSLLYILTLKYILGVSLTTSLFAKLLSAYTLSWLVGLITPGAPAGIGIKEAVMLSVTENLLGVNVITLSMITFRVLCTIADFLAFLLALLLDKTKFNTK</sequence>
<name>A0A430AIF5_9ENTE</name>
<dbReference type="AlphaFoldDB" id="A0A430AIF5"/>
<dbReference type="EMBL" id="NGJZ01000001">
    <property type="protein sequence ID" value="RSU07899.1"/>
    <property type="molecule type" value="Genomic_DNA"/>
</dbReference>
<evidence type="ECO:0008006" key="4">
    <source>
        <dbReference type="Google" id="ProtNLM"/>
    </source>
</evidence>
<comment type="caution">
    <text evidence="2">The sequence shown here is derived from an EMBL/GenBank/DDBJ whole genome shotgun (WGS) entry which is preliminary data.</text>
</comment>
<proteinExistence type="predicted"/>
<dbReference type="OrthoDB" id="2542372at2"/>
<keyword evidence="1" id="KW-1133">Transmembrane helix</keyword>
<dbReference type="RefSeq" id="WP_126821970.1">
    <property type="nucleotide sequence ID" value="NZ_JBHLWU010000001.1"/>
</dbReference>
<feature type="transmembrane region" description="Helical" evidence="1">
    <location>
        <begin position="195"/>
        <end position="217"/>
    </location>
</feature>
<evidence type="ECO:0000256" key="1">
    <source>
        <dbReference type="SAM" id="Phobius"/>
    </source>
</evidence>
<organism evidence="2 3">
    <name type="scientific">Vagococcus entomophilus</name>
    <dbReference type="NCBI Taxonomy" id="1160095"/>
    <lineage>
        <taxon>Bacteria</taxon>
        <taxon>Bacillati</taxon>
        <taxon>Bacillota</taxon>
        <taxon>Bacilli</taxon>
        <taxon>Lactobacillales</taxon>
        <taxon>Enterococcaceae</taxon>
        <taxon>Vagococcus</taxon>
    </lineage>
</organism>
<feature type="transmembrane region" description="Helical" evidence="1">
    <location>
        <begin position="271"/>
        <end position="302"/>
    </location>
</feature>
<evidence type="ECO:0000313" key="3">
    <source>
        <dbReference type="Proteomes" id="UP000288669"/>
    </source>
</evidence>